<evidence type="ECO:0000313" key="6">
    <source>
        <dbReference type="EMBL" id="CAG6743767.1"/>
    </source>
</evidence>
<proteinExistence type="inferred from homology"/>
<accession>A0A8D8ZCV5</accession>
<dbReference type="PIRSF" id="PIRSF000137">
    <property type="entry name" value="Alcohol_oxidase"/>
    <property type="match status" value="1"/>
</dbReference>
<feature type="domain" description="Glucose-methanol-choline oxidoreductase N-terminal" evidence="5">
    <location>
        <begin position="304"/>
        <end position="318"/>
    </location>
</feature>
<feature type="binding site" evidence="3">
    <location>
        <position position="131"/>
    </location>
    <ligand>
        <name>FAD</name>
        <dbReference type="ChEBI" id="CHEBI:57692"/>
    </ligand>
</feature>
<reference evidence="6" key="1">
    <citation type="submission" date="2021-05" db="EMBL/GenBank/DDBJ databases">
        <authorList>
            <person name="Alioto T."/>
            <person name="Alioto T."/>
            <person name="Gomez Garrido J."/>
        </authorList>
    </citation>
    <scope>NUCLEOTIDE SEQUENCE</scope>
</reference>
<sequence>MECTDLALVCLFLSVAHGQLFRTFINTISRDALLTPSNTVQDTKTFEKEYDFIVIGAGSGGSVIANRLTENSKWSVLLIEAGREESLLTDVPLFVSYMVNTDFNWGYKTEKDDRFCRGMKDMICNWPRGKVMGGTSVINYMLYSRGTPHDFNHWEELGNSGWGYKDVLPYFKKSEDITVSRLKGSAYHGLGGYLKVEQTSWRTPLSAAFMEAGSELGYEQVDHCENPIGFSYVLATKIRGARQSASKAFLRPIRKRTNLKVAKEARVTKILIDPITKKTYGVEFVKNRKPYTVKCRKEVVLSAGTLNSPQLLMLSGVGPRDHLEEMNIPVIQDLKVGFNLQDHLSMAGLVFLVNSSVTIVERKYTRPRYLVDFMMNGEGPLTLPGGAEALAFYSTKYAEDQTHPDMEIVFGPGALTGDSGGSLRKVLGISDKFYNKVYQPFSDREAYSMVPVLVRPRSRGFVRLKSKNPFHFPLFYPNYFNDTTDLFAIVEGIKKAVELSETRAMQKYASKLLPVKFPGCESYEFRSDEYWACAARQVTTNLHHQVGTCKMGPDSDPDAVVDPQLRVRGIEGLRVVDASIMPVIPAGHTNAIVYMIGEKAADMIKETWMNCA</sequence>
<keyword evidence="3" id="KW-0274">FAD</keyword>
<comment type="cofactor">
    <cofactor evidence="3">
        <name>FAD</name>
        <dbReference type="ChEBI" id="CHEBI:57692"/>
    </cofactor>
</comment>
<dbReference type="PROSITE" id="PS00624">
    <property type="entry name" value="GMC_OXRED_2"/>
    <property type="match status" value="1"/>
</dbReference>
<dbReference type="Gene3D" id="3.50.50.60">
    <property type="entry name" value="FAD/NAD(P)-binding domain"/>
    <property type="match status" value="1"/>
</dbReference>
<feature type="chain" id="PRO_5034641630" evidence="4">
    <location>
        <begin position="19"/>
        <end position="612"/>
    </location>
</feature>
<dbReference type="SUPFAM" id="SSF51905">
    <property type="entry name" value="FAD/NAD(P)-binding domain"/>
    <property type="match status" value="1"/>
</dbReference>
<feature type="active site" description="Proton acceptor" evidence="2">
    <location>
        <position position="588"/>
    </location>
</feature>
<dbReference type="InterPro" id="IPR000172">
    <property type="entry name" value="GMC_OxRdtase_N"/>
</dbReference>
<dbReference type="PANTHER" id="PTHR11552">
    <property type="entry name" value="GLUCOSE-METHANOL-CHOLINE GMC OXIDOREDUCTASE"/>
    <property type="match status" value="1"/>
</dbReference>
<evidence type="ECO:0000256" key="1">
    <source>
        <dbReference type="ARBA" id="ARBA00010790"/>
    </source>
</evidence>
<protein>
    <submittedName>
        <fullName evidence="6">Glucose dehydrogenase [FAD, quinone]</fullName>
    </submittedName>
</protein>
<dbReference type="InterPro" id="IPR036188">
    <property type="entry name" value="FAD/NAD-bd_sf"/>
</dbReference>
<evidence type="ECO:0000256" key="3">
    <source>
        <dbReference type="PIRSR" id="PIRSR000137-2"/>
    </source>
</evidence>
<feature type="signal peptide" evidence="4">
    <location>
        <begin position="1"/>
        <end position="18"/>
    </location>
</feature>
<feature type="binding site" evidence="3">
    <location>
        <position position="267"/>
    </location>
    <ligand>
        <name>FAD</name>
        <dbReference type="ChEBI" id="CHEBI:57692"/>
    </ligand>
</feature>
<comment type="similarity">
    <text evidence="1">Belongs to the GMC oxidoreductase family.</text>
</comment>
<dbReference type="GO" id="GO:0050660">
    <property type="term" value="F:flavin adenine dinucleotide binding"/>
    <property type="evidence" value="ECO:0007669"/>
    <property type="project" value="InterPro"/>
</dbReference>
<dbReference type="PANTHER" id="PTHR11552:SF216">
    <property type="entry name" value="GLUCOSE-METHANOL-CHOLINE OXIDOREDUCTASE N-TERMINAL DOMAIN-CONTAINING PROTEIN"/>
    <property type="match status" value="1"/>
</dbReference>
<dbReference type="EMBL" id="HBUF01453447">
    <property type="protein sequence ID" value="CAG6743767.1"/>
    <property type="molecule type" value="Transcribed_RNA"/>
</dbReference>
<feature type="active site" description="Proton donor" evidence="2">
    <location>
        <position position="544"/>
    </location>
</feature>
<evidence type="ECO:0000256" key="2">
    <source>
        <dbReference type="PIRSR" id="PIRSR000137-1"/>
    </source>
</evidence>
<keyword evidence="3" id="KW-0285">Flavoprotein</keyword>
<dbReference type="AlphaFoldDB" id="A0A8D8ZCV5"/>
<dbReference type="Pfam" id="PF05199">
    <property type="entry name" value="GMC_oxred_C"/>
    <property type="match status" value="1"/>
</dbReference>
<dbReference type="SUPFAM" id="SSF54373">
    <property type="entry name" value="FAD-linked reductases, C-terminal domain"/>
    <property type="match status" value="1"/>
</dbReference>
<keyword evidence="4" id="KW-0732">Signal</keyword>
<organism evidence="6">
    <name type="scientific">Cacopsylla melanoneura</name>
    <dbReference type="NCBI Taxonomy" id="428564"/>
    <lineage>
        <taxon>Eukaryota</taxon>
        <taxon>Metazoa</taxon>
        <taxon>Ecdysozoa</taxon>
        <taxon>Arthropoda</taxon>
        <taxon>Hexapoda</taxon>
        <taxon>Insecta</taxon>
        <taxon>Pterygota</taxon>
        <taxon>Neoptera</taxon>
        <taxon>Paraneoptera</taxon>
        <taxon>Hemiptera</taxon>
        <taxon>Sternorrhyncha</taxon>
        <taxon>Psylloidea</taxon>
        <taxon>Psyllidae</taxon>
        <taxon>Psyllinae</taxon>
        <taxon>Cacopsylla</taxon>
    </lineage>
</organism>
<dbReference type="GO" id="GO:0016614">
    <property type="term" value="F:oxidoreductase activity, acting on CH-OH group of donors"/>
    <property type="evidence" value="ECO:0007669"/>
    <property type="project" value="InterPro"/>
</dbReference>
<dbReference type="InterPro" id="IPR007867">
    <property type="entry name" value="GMC_OxRtase_C"/>
</dbReference>
<evidence type="ECO:0000259" key="5">
    <source>
        <dbReference type="PROSITE" id="PS00624"/>
    </source>
</evidence>
<dbReference type="Gene3D" id="3.30.560.10">
    <property type="entry name" value="Glucose Oxidase, domain 3"/>
    <property type="match status" value="1"/>
</dbReference>
<dbReference type="Pfam" id="PF00732">
    <property type="entry name" value="GMC_oxred_N"/>
    <property type="match status" value="1"/>
</dbReference>
<evidence type="ECO:0000256" key="4">
    <source>
        <dbReference type="SAM" id="SignalP"/>
    </source>
</evidence>
<name>A0A8D8ZCV5_9HEMI</name>
<feature type="binding site" evidence="3">
    <location>
        <position position="135"/>
    </location>
    <ligand>
        <name>FAD</name>
        <dbReference type="ChEBI" id="CHEBI:57692"/>
    </ligand>
</feature>
<dbReference type="InterPro" id="IPR012132">
    <property type="entry name" value="GMC_OxRdtase"/>
</dbReference>